<name>A0ABW9EQF6_9BURK</name>
<dbReference type="InterPro" id="IPR020904">
    <property type="entry name" value="Sc_DH/Rdtase_CS"/>
</dbReference>
<dbReference type="CDD" id="cd05233">
    <property type="entry name" value="SDR_c"/>
    <property type="match status" value="1"/>
</dbReference>
<dbReference type="SUPFAM" id="SSF51735">
    <property type="entry name" value="NAD(P)-binding Rossmann-fold domains"/>
    <property type="match status" value="1"/>
</dbReference>
<evidence type="ECO:0000313" key="3">
    <source>
        <dbReference type="EMBL" id="MFM0721307.1"/>
    </source>
</evidence>
<dbReference type="PROSITE" id="PS00061">
    <property type="entry name" value="ADH_SHORT"/>
    <property type="match status" value="1"/>
</dbReference>
<gene>
    <name evidence="3" type="ORF">PQQ73_33930</name>
</gene>
<evidence type="ECO:0000256" key="1">
    <source>
        <dbReference type="ARBA" id="ARBA00006484"/>
    </source>
</evidence>
<dbReference type="PANTHER" id="PTHR43669:SF3">
    <property type="entry name" value="ALCOHOL DEHYDROGENASE, PUTATIVE (AFU_ORTHOLOGUE AFUA_3G03445)-RELATED"/>
    <property type="match status" value="1"/>
</dbReference>
<dbReference type="Pfam" id="PF13561">
    <property type="entry name" value="adh_short_C2"/>
    <property type="match status" value="1"/>
</dbReference>
<keyword evidence="4" id="KW-1185">Reference proteome</keyword>
<dbReference type="RefSeq" id="WP_408157366.1">
    <property type="nucleotide sequence ID" value="NZ_JAQQCL010000042.1"/>
</dbReference>
<dbReference type="InterPro" id="IPR036291">
    <property type="entry name" value="NAD(P)-bd_dom_sf"/>
</dbReference>
<organism evidence="3 4">
    <name type="scientific">Paraburkholderia strydomiana</name>
    <dbReference type="NCBI Taxonomy" id="1245417"/>
    <lineage>
        <taxon>Bacteria</taxon>
        <taxon>Pseudomonadati</taxon>
        <taxon>Pseudomonadota</taxon>
        <taxon>Betaproteobacteria</taxon>
        <taxon>Burkholderiales</taxon>
        <taxon>Burkholderiaceae</taxon>
        <taxon>Paraburkholderia</taxon>
    </lineage>
</organism>
<comment type="similarity">
    <text evidence="1">Belongs to the short-chain dehydrogenases/reductases (SDR) family.</text>
</comment>
<proteinExistence type="inferred from homology"/>
<evidence type="ECO:0000313" key="4">
    <source>
        <dbReference type="Proteomes" id="UP001629392"/>
    </source>
</evidence>
<sequence length="249" mass="26230">MIELRNKNIVVTGAESGIGRAVALQCASLGAKVCAAGYDAAGLKETVSQANLSSGGQIIDFQVDIRQPSAIEAMFDFTCTRFGELTSVVANAGVISLAPFEELTLAEWDRIIAVNLTGTFQTLWHAARILIKQGRGGSLIATGSSTAVRVIPNAAAYVASKGGVHAMMEALALELGKYRIRVNTLVPGQTATPPLRAIPGYLEKAASVLPLQEVTEPEELGWLVAFALSDLTPHMTGSHLKIDSGRTIS</sequence>
<evidence type="ECO:0000256" key="2">
    <source>
        <dbReference type="ARBA" id="ARBA00023002"/>
    </source>
</evidence>
<dbReference type="Proteomes" id="UP001629392">
    <property type="component" value="Unassembled WGS sequence"/>
</dbReference>
<dbReference type="Gene3D" id="3.40.50.720">
    <property type="entry name" value="NAD(P)-binding Rossmann-like Domain"/>
    <property type="match status" value="1"/>
</dbReference>
<protein>
    <submittedName>
        <fullName evidence="3">SDR family NAD(P)-dependent oxidoreductase</fullName>
    </submittedName>
</protein>
<reference evidence="3 4" key="1">
    <citation type="journal article" date="2024" name="Chem. Sci.">
        <title>Discovery of megapolipeptins by genome mining of a Burkholderiales bacteria collection.</title>
        <authorList>
            <person name="Paulo B.S."/>
            <person name="Recchia M.J.J."/>
            <person name="Lee S."/>
            <person name="Fergusson C.H."/>
            <person name="Romanowski S.B."/>
            <person name="Hernandez A."/>
            <person name="Krull N."/>
            <person name="Liu D.Y."/>
            <person name="Cavanagh H."/>
            <person name="Bos A."/>
            <person name="Gray C.A."/>
            <person name="Murphy B.T."/>
            <person name="Linington R.G."/>
            <person name="Eustaquio A.S."/>
        </authorList>
    </citation>
    <scope>NUCLEOTIDE SEQUENCE [LARGE SCALE GENOMIC DNA]</scope>
    <source>
        <strain evidence="3 4">RL17-350-BIC-E</strain>
    </source>
</reference>
<comment type="caution">
    <text evidence="3">The sequence shown here is derived from an EMBL/GenBank/DDBJ whole genome shotgun (WGS) entry which is preliminary data.</text>
</comment>
<dbReference type="EMBL" id="JAQQCL010000042">
    <property type="protein sequence ID" value="MFM0721307.1"/>
    <property type="molecule type" value="Genomic_DNA"/>
</dbReference>
<dbReference type="PRINTS" id="PR00081">
    <property type="entry name" value="GDHRDH"/>
</dbReference>
<dbReference type="PANTHER" id="PTHR43669">
    <property type="entry name" value="5-KETO-D-GLUCONATE 5-REDUCTASE"/>
    <property type="match status" value="1"/>
</dbReference>
<accession>A0ABW9EQF6</accession>
<dbReference type="InterPro" id="IPR002347">
    <property type="entry name" value="SDR_fam"/>
</dbReference>
<keyword evidence="2" id="KW-0560">Oxidoreductase</keyword>